<feature type="domain" description="Methyltransferase type 11" evidence="1">
    <location>
        <begin position="55"/>
        <end position="146"/>
    </location>
</feature>
<dbReference type="CDD" id="cd02440">
    <property type="entry name" value="AdoMet_MTases"/>
    <property type="match status" value="1"/>
</dbReference>
<gene>
    <name evidence="2" type="ORF">GQF01_34305</name>
</gene>
<keyword evidence="2" id="KW-0489">Methyltransferase</keyword>
<organism evidence="2 3">
    <name type="scientific">Paenibacillus silvestris</name>
    <dbReference type="NCBI Taxonomy" id="2606219"/>
    <lineage>
        <taxon>Bacteria</taxon>
        <taxon>Bacillati</taxon>
        <taxon>Bacillota</taxon>
        <taxon>Bacilli</taxon>
        <taxon>Bacillales</taxon>
        <taxon>Paenibacillaceae</taxon>
        <taxon>Paenibacillus</taxon>
    </lineage>
</organism>
<dbReference type="AlphaFoldDB" id="A0A6L8VDB5"/>
<protein>
    <submittedName>
        <fullName evidence="2">Methyltransferase domain-containing protein</fullName>
    </submittedName>
</protein>
<dbReference type="SUPFAM" id="SSF53335">
    <property type="entry name" value="S-adenosyl-L-methionine-dependent methyltransferases"/>
    <property type="match status" value="1"/>
</dbReference>
<dbReference type="GO" id="GO:0008757">
    <property type="term" value="F:S-adenosylmethionine-dependent methyltransferase activity"/>
    <property type="evidence" value="ECO:0007669"/>
    <property type="project" value="InterPro"/>
</dbReference>
<evidence type="ECO:0000259" key="1">
    <source>
        <dbReference type="Pfam" id="PF08241"/>
    </source>
</evidence>
<dbReference type="RefSeq" id="WP_202556830.1">
    <property type="nucleotide sequence ID" value="NZ_WTUZ01000040.1"/>
</dbReference>
<dbReference type="EMBL" id="WTUZ01000040">
    <property type="protein sequence ID" value="MZQ87200.1"/>
    <property type="molecule type" value="Genomic_DNA"/>
</dbReference>
<dbReference type="PANTHER" id="PTHR43861">
    <property type="entry name" value="TRANS-ACONITATE 2-METHYLTRANSFERASE-RELATED"/>
    <property type="match status" value="1"/>
</dbReference>
<dbReference type="Pfam" id="PF08241">
    <property type="entry name" value="Methyltransf_11"/>
    <property type="match status" value="1"/>
</dbReference>
<dbReference type="InterPro" id="IPR029063">
    <property type="entry name" value="SAM-dependent_MTases_sf"/>
</dbReference>
<evidence type="ECO:0000313" key="3">
    <source>
        <dbReference type="Proteomes" id="UP000481087"/>
    </source>
</evidence>
<reference evidence="2 3" key="1">
    <citation type="submission" date="2019-12" db="EMBL/GenBank/DDBJ databases">
        <title>Paenibacillus sp. nov. sp. isolated from soil.</title>
        <authorList>
            <person name="Kim J."/>
            <person name="Jeong S.E."/>
            <person name="Jung H.S."/>
            <person name="Jeon C.O."/>
        </authorList>
    </citation>
    <scope>NUCLEOTIDE SEQUENCE [LARGE SCALE GENOMIC DNA]</scope>
    <source>
        <strain evidence="2 3">5J-6</strain>
    </source>
</reference>
<dbReference type="Proteomes" id="UP000481087">
    <property type="component" value="Unassembled WGS sequence"/>
</dbReference>
<comment type="caution">
    <text evidence="2">The sequence shown here is derived from an EMBL/GenBank/DDBJ whole genome shotgun (WGS) entry which is preliminary data.</text>
</comment>
<accession>A0A6L8VDB5</accession>
<keyword evidence="3" id="KW-1185">Reference proteome</keyword>
<evidence type="ECO:0000313" key="2">
    <source>
        <dbReference type="EMBL" id="MZQ87200.1"/>
    </source>
</evidence>
<dbReference type="GO" id="GO:0032259">
    <property type="term" value="P:methylation"/>
    <property type="evidence" value="ECO:0007669"/>
    <property type="project" value="UniProtKB-KW"/>
</dbReference>
<dbReference type="InterPro" id="IPR013216">
    <property type="entry name" value="Methyltransf_11"/>
</dbReference>
<proteinExistence type="predicted"/>
<name>A0A6L8VDB5_9BACL</name>
<dbReference type="PANTHER" id="PTHR43861:SF1">
    <property type="entry name" value="TRANS-ACONITATE 2-METHYLTRANSFERASE"/>
    <property type="match status" value="1"/>
</dbReference>
<dbReference type="Gene3D" id="3.40.50.150">
    <property type="entry name" value="Vaccinia Virus protein VP39"/>
    <property type="match status" value="1"/>
</dbReference>
<keyword evidence="2" id="KW-0808">Transferase</keyword>
<sequence length="214" mass="24675">MDSSIESGVKQVLRASYDQQARQRNGETMQSWKIDELSGFLVRLEKSGGNSKRVLDLGSGPGHQAEYLREHGCEVVCIDLSEEMVAICREKRLEAHVMDFFDLDLQPASFDAVWSMNTLLHVPKDNLQDVLRKVERVLKPGGFFYLGLYGGYESEGIWENDSYRPQRFFAFYEDAHIQQKVGEVFDVERFNVLQMPDMQPNYQSIIAKRKEKNP</sequence>